<proteinExistence type="predicted"/>
<dbReference type="Proteomes" id="UP001550535">
    <property type="component" value="Unassembled WGS sequence"/>
</dbReference>
<dbReference type="RefSeq" id="WP_357811340.1">
    <property type="nucleotide sequence ID" value="NZ_JBEYBM010000041.1"/>
</dbReference>
<organism evidence="1 2">
    <name type="scientific">Nocardia niwae</name>
    <dbReference type="NCBI Taxonomy" id="626084"/>
    <lineage>
        <taxon>Bacteria</taxon>
        <taxon>Bacillati</taxon>
        <taxon>Actinomycetota</taxon>
        <taxon>Actinomycetes</taxon>
        <taxon>Mycobacteriales</taxon>
        <taxon>Nocardiaceae</taxon>
        <taxon>Nocardia</taxon>
    </lineage>
</organism>
<protein>
    <submittedName>
        <fullName evidence="1">Uncharacterized protein</fullName>
    </submittedName>
</protein>
<gene>
    <name evidence="1" type="ORF">ABZ507_29395</name>
</gene>
<evidence type="ECO:0000313" key="2">
    <source>
        <dbReference type="Proteomes" id="UP001550535"/>
    </source>
</evidence>
<evidence type="ECO:0000313" key="1">
    <source>
        <dbReference type="EMBL" id="MEU2125937.1"/>
    </source>
</evidence>
<comment type="caution">
    <text evidence="1">The sequence shown here is derived from an EMBL/GenBank/DDBJ whole genome shotgun (WGS) entry which is preliminary data.</text>
</comment>
<accession>A0ABV2XJ89</accession>
<name>A0ABV2XJ89_9NOCA</name>
<sequence>MNADELGSVVEWATHHRQQFHLPARERGRYIMLPFTNEVGIVHAPKAQAVAVLAPLQQ</sequence>
<keyword evidence="2" id="KW-1185">Reference proteome</keyword>
<reference evidence="1 2" key="1">
    <citation type="submission" date="2024-06" db="EMBL/GenBank/DDBJ databases">
        <title>The Natural Products Discovery Center: Release of the First 8490 Sequenced Strains for Exploring Actinobacteria Biosynthetic Diversity.</title>
        <authorList>
            <person name="Kalkreuter E."/>
            <person name="Kautsar S.A."/>
            <person name="Yang D."/>
            <person name="Bader C.D."/>
            <person name="Teijaro C.N."/>
            <person name="Fluegel L."/>
            <person name="Davis C.M."/>
            <person name="Simpson J.R."/>
            <person name="Lauterbach L."/>
            <person name="Steele A.D."/>
            <person name="Gui C."/>
            <person name="Meng S."/>
            <person name="Li G."/>
            <person name="Viehrig K."/>
            <person name="Ye F."/>
            <person name="Su P."/>
            <person name="Kiefer A.F."/>
            <person name="Nichols A."/>
            <person name="Cepeda A.J."/>
            <person name="Yan W."/>
            <person name="Fan B."/>
            <person name="Jiang Y."/>
            <person name="Adhikari A."/>
            <person name="Zheng C.-J."/>
            <person name="Schuster L."/>
            <person name="Cowan T.M."/>
            <person name="Smanski M.J."/>
            <person name="Chevrette M.G."/>
            <person name="De Carvalho L.P.S."/>
            <person name="Shen B."/>
        </authorList>
    </citation>
    <scope>NUCLEOTIDE SEQUENCE [LARGE SCALE GENOMIC DNA]</scope>
    <source>
        <strain evidence="1 2">NPDC019434</strain>
    </source>
</reference>
<dbReference type="EMBL" id="JBEYBR010000106">
    <property type="protein sequence ID" value="MEU2125937.1"/>
    <property type="molecule type" value="Genomic_DNA"/>
</dbReference>